<keyword evidence="1" id="KW-0812">Transmembrane</keyword>
<reference evidence="2 3" key="1">
    <citation type="submission" date="2019-01" db="EMBL/GenBank/DDBJ databases">
        <title>Draft genomes of a novel of Aminipila strains.</title>
        <authorList>
            <person name="Ma S."/>
        </authorList>
    </citation>
    <scope>NUCLEOTIDE SEQUENCE [LARGE SCALE GENOMIC DNA]</scope>
    <source>
        <strain evidence="3">JN-39</strain>
    </source>
</reference>
<evidence type="ECO:0000256" key="1">
    <source>
        <dbReference type="SAM" id="Phobius"/>
    </source>
</evidence>
<gene>
    <name evidence="2" type="ORF">EQM06_12260</name>
</gene>
<dbReference type="OrthoDB" id="1655186at2"/>
<keyword evidence="1" id="KW-0472">Membrane</keyword>
<feature type="transmembrane region" description="Helical" evidence="1">
    <location>
        <begin position="38"/>
        <end position="57"/>
    </location>
</feature>
<dbReference type="InterPro" id="IPR025699">
    <property type="entry name" value="ABC2_memb-like"/>
</dbReference>
<keyword evidence="1" id="KW-1133">Transmembrane helix</keyword>
<sequence>MRGIILKDLLSLKKQFIPMFLFFGIYIFIAIMTKDSSFLTGVLMIFCAMLPITALSFDERSGFSKYALTMPISRSMLVISKYLVTVILISCGGVISLLFSLFIGSASFMESVWSVVIIMLLGSLMVSVSLPPIFKYGVEKGRFIVIGSIMVLGFFGGAAAMSVSKGKLSTTLDKYGILWGAKMDAFFNSGLSLISLLAVSVVILLISLSISLVIYRKKDF</sequence>
<organism evidence="2 3">
    <name type="scientific">Aminipila luticellarii</name>
    <dbReference type="NCBI Taxonomy" id="2507160"/>
    <lineage>
        <taxon>Bacteria</taxon>
        <taxon>Bacillati</taxon>
        <taxon>Bacillota</taxon>
        <taxon>Clostridia</taxon>
        <taxon>Peptostreptococcales</taxon>
        <taxon>Anaerovoracaceae</taxon>
        <taxon>Aminipila</taxon>
    </lineage>
</organism>
<feature type="transmembrane region" description="Helical" evidence="1">
    <location>
        <begin position="193"/>
        <end position="215"/>
    </location>
</feature>
<evidence type="ECO:0000313" key="2">
    <source>
        <dbReference type="EMBL" id="QAT43935.1"/>
    </source>
</evidence>
<feature type="transmembrane region" description="Helical" evidence="1">
    <location>
        <begin position="143"/>
        <end position="163"/>
    </location>
</feature>
<proteinExistence type="predicted"/>
<name>A0A410PYH8_9FIRM</name>
<accession>A0A410PYH8</accession>
<dbReference type="Proteomes" id="UP000287601">
    <property type="component" value="Chromosome"/>
</dbReference>
<keyword evidence="3" id="KW-1185">Reference proteome</keyword>
<protein>
    <submittedName>
        <fullName evidence="2">ABC-2 transporter permease</fullName>
    </submittedName>
</protein>
<dbReference type="EMBL" id="CP035281">
    <property type="protein sequence ID" value="QAT43935.1"/>
    <property type="molecule type" value="Genomic_DNA"/>
</dbReference>
<feature type="transmembrane region" description="Helical" evidence="1">
    <location>
        <begin position="112"/>
        <end position="131"/>
    </location>
</feature>
<dbReference type="RefSeq" id="WP_128746643.1">
    <property type="nucleotide sequence ID" value="NZ_CP035281.1"/>
</dbReference>
<dbReference type="AlphaFoldDB" id="A0A410PYH8"/>
<feature type="transmembrane region" description="Helical" evidence="1">
    <location>
        <begin position="16"/>
        <end position="32"/>
    </location>
</feature>
<evidence type="ECO:0000313" key="3">
    <source>
        <dbReference type="Proteomes" id="UP000287601"/>
    </source>
</evidence>
<feature type="transmembrane region" description="Helical" evidence="1">
    <location>
        <begin position="78"/>
        <end position="106"/>
    </location>
</feature>
<dbReference type="KEGG" id="amij:EQM06_12260"/>
<dbReference type="Pfam" id="PF13346">
    <property type="entry name" value="ABC2_membrane_5"/>
    <property type="match status" value="1"/>
</dbReference>